<dbReference type="GeneID" id="54478182"/>
<dbReference type="Gene3D" id="1.20.5.170">
    <property type="match status" value="1"/>
</dbReference>
<dbReference type="InterPro" id="IPR046347">
    <property type="entry name" value="bZIP_sf"/>
</dbReference>
<feature type="compositionally biased region" description="Pro residues" evidence="1">
    <location>
        <begin position="125"/>
        <end position="134"/>
    </location>
</feature>
<dbReference type="CDD" id="cd14688">
    <property type="entry name" value="bZIP_YAP"/>
    <property type="match status" value="1"/>
</dbReference>
<proteinExistence type="predicted"/>
<dbReference type="EMBL" id="MU001635">
    <property type="protein sequence ID" value="KAF2483666.1"/>
    <property type="molecule type" value="Genomic_DNA"/>
</dbReference>
<feature type="compositionally biased region" description="Low complexity" evidence="1">
    <location>
        <begin position="42"/>
        <end position="78"/>
    </location>
</feature>
<name>A0A6A6PV62_9PEZI</name>
<organism evidence="3 4">
    <name type="scientific">Neohortaea acidophila</name>
    <dbReference type="NCBI Taxonomy" id="245834"/>
    <lineage>
        <taxon>Eukaryota</taxon>
        <taxon>Fungi</taxon>
        <taxon>Dikarya</taxon>
        <taxon>Ascomycota</taxon>
        <taxon>Pezizomycotina</taxon>
        <taxon>Dothideomycetes</taxon>
        <taxon>Dothideomycetidae</taxon>
        <taxon>Mycosphaerellales</taxon>
        <taxon>Teratosphaeriaceae</taxon>
        <taxon>Neohortaea</taxon>
    </lineage>
</organism>
<feature type="compositionally biased region" description="Low complexity" evidence="1">
    <location>
        <begin position="91"/>
        <end position="102"/>
    </location>
</feature>
<feature type="compositionally biased region" description="Low complexity" evidence="1">
    <location>
        <begin position="144"/>
        <end position="155"/>
    </location>
</feature>
<sequence>MSDYPPDYPQQISDGHHPWNTLFDNPDPFAGLGMGDYHEQPEQLQALEPQGQLRPQQEQQQQQYAQYQFQPLQHLHPQQPHPQQPHPQQPHPQLQHRLLSLQTDQKPLLPPFEEPPAGRATIAPVPIPRNPSTPHPLSCPNTPPTDTTTAPSAPNGPLSKPVVLPPRAKPGRRPMPDSSATDRRRLQNRVAQRNHRDKRQQKVADLEAHLHEKKQQHNDTLSELLRERENERFRHREALDAATARATKLESQLLKAQQEIHHLRGRLDSGATDAAPSNPLNPSATLSFPYQQTASSIPAFRAYSARSTQQGPYSGLAGMTPPEDTDADATEIDFTTYRAPRKDTNAPSAARPSLPAPEDSHESSYTINEASEHCGFCTDSGNCACALDSLNSNTTAPATAVKPQPPAIQPGSCDSCMNDPARQAACRAIASQATPQPAQNGTAPPPPSQTTGMIHCSQFMDNVQLTRPRQSLPSIVEMLQGSVTAYGSTTTGFQVSEREAAEALSALASHTGAVKLRPMRHREPRVKEDREMEVDRVML</sequence>
<accession>A0A6A6PV62</accession>
<dbReference type="AlphaFoldDB" id="A0A6A6PV62"/>
<dbReference type="OrthoDB" id="5374328at2759"/>
<feature type="region of interest" description="Disordered" evidence="1">
    <location>
        <begin position="1"/>
        <end position="203"/>
    </location>
</feature>
<dbReference type="RefSeq" id="XP_033590236.1">
    <property type="nucleotide sequence ID" value="XM_033737180.1"/>
</dbReference>
<evidence type="ECO:0000256" key="1">
    <source>
        <dbReference type="SAM" id="MobiDB-lite"/>
    </source>
</evidence>
<dbReference type="GO" id="GO:0003700">
    <property type="term" value="F:DNA-binding transcription factor activity"/>
    <property type="evidence" value="ECO:0007669"/>
    <property type="project" value="InterPro"/>
</dbReference>
<evidence type="ECO:0000313" key="3">
    <source>
        <dbReference type="EMBL" id="KAF2483666.1"/>
    </source>
</evidence>
<evidence type="ECO:0000313" key="4">
    <source>
        <dbReference type="Proteomes" id="UP000799767"/>
    </source>
</evidence>
<keyword evidence="4" id="KW-1185">Reference proteome</keyword>
<feature type="domain" description="BZIP" evidence="2">
    <location>
        <begin position="183"/>
        <end position="198"/>
    </location>
</feature>
<gene>
    <name evidence="3" type="ORF">BDY17DRAFT_324382</name>
</gene>
<feature type="region of interest" description="Disordered" evidence="1">
    <location>
        <begin position="337"/>
        <end position="364"/>
    </location>
</feature>
<dbReference type="InterPro" id="IPR004827">
    <property type="entry name" value="bZIP"/>
</dbReference>
<feature type="compositionally biased region" description="Pro residues" evidence="1">
    <location>
        <begin position="79"/>
        <end position="90"/>
    </location>
</feature>
<protein>
    <recommendedName>
        <fullName evidence="2">BZIP domain-containing protein</fullName>
    </recommendedName>
</protein>
<feature type="compositionally biased region" description="Low complexity" evidence="1">
    <location>
        <begin position="346"/>
        <end position="357"/>
    </location>
</feature>
<evidence type="ECO:0000259" key="2">
    <source>
        <dbReference type="PROSITE" id="PS00036"/>
    </source>
</evidence>
<dbReference type="SUPFAM" id="SSF57959">
    <property type="entry name" value="Leucine zipper domain"/>
    <property type="match status" value="1"/>
</dbReference>
<reference evidence="3" key="1">
    <citation type="journal article" date="2020" name="Stud. Mycol.">
        <title>101 Dothideomycetes genomes: a test case for predicting lifestyles and emergence of pathogens.</title>
        <authorList>
            <person name="Haridas S."/>
            <person name="Albert R."/>
            <person name="Binder M."/>
            <person name="Bloem J."/>
            <person name="Labutti K."/>
            <person name="Salamov A."/>
            <person name="Andreopoulos B."/>
            <person name="Baker S."/>
            <person name="Barry K."/>
            <person name="Bills G."/>
            <person name="Bluhm B."/>
            <person name="Cannon C."/>
            <person name="Castanera R."/>
            <person name="Culley D."/>
            <person name="Daum C."/>
            <person name="Ezra D."/>
            <person name="Gonzalez J."/>
            <person name="Henrissat B."/>
            <person name="Kuo A."/>
            <person name="Liang C."/>
            <person name="Lipzen A."/>
            <person name="Lutzoni F."/>
            <person name="Magnuson J."/>
            <person name="Mondo S."/>
            <person name="Nolan M."/>
            <person name="Ohm R."/>
            <person name="Pangilinan J."/>
            <person name="Park H.-J."/>
            <person name="Ramirez L."/>
            <person name="Alfaro M."/>
            <person name="Sun H."/>
            <person name="Tritt A."/>
            <person name="Yoshinaga Y."/>
            <person name="Zwiers L.-H."/>
            <person name="Turgeon B."/>
            <person name="Goodwin S."/>
            <person name="Spatafora J."/>
            <person name="Crous P."/>
            <person name="Grigoriev I."/>
        </authorList>
    </citation>
    <scope>NUCLEOTIDE SEQUENCE</scope>
    <source>
        <strain evidence="3">CBS 113389</strain>
    </source>
</reference>
<dbReference type="PROSITE" id="PS00036">
    <property type="entry name" value="BZIP_BASIC"/>
    <property type="match status" value="1"/>
</dbReference>
<dbReference type="Proteomes" id="UP000799767">
    <property type="component" value="Unassembled WGS sequence"/>
</dbReference>